<feature type="repeat" description="PPR" evidence="2">
    <location>
        <begin position="180"/>
        <end position="214"/>
    </location>
</feature>
<accession>A0A813IVA4</accession>
<comment type="caution">
    <text evidence="3">The sequence shown here is derived from an EMBL/GenBank/DDBJ whole genome shotgun (WGS) entry which is preliminary data.</text>
</comment>
<dbReference type="InterPro" id="IPR011990">
    <property type="entry name" value="TPR-like_helical_dom_sf"/>
</dbReference>
<dbReference type="PANTHER" id="PTHR47447:SF17">
    <property type="entry name" value="OS12G0638900 PROTEIN"/>
    <property type="match status" value="1"/>
</dbReference>
<evidence type="ECO:0000256" key="2">
    <source>
        <dbReference type="PROSITE-ProRule" id="PRU00708"/>
    </source>
</evidence>
<dbReference type="Pfam" id="PF01535">
    <property type="entry name" value="PPR"/>
    <property type="match status" value="1"/>
</dbReference>
<proteinExistence type="predicted"/>
<dbReference type="AlphaFoldDB" id="A0A813IVA4"/>
<organism evidence="3 4">
    <name type="scientific">Polarella glacialis</name>
    <name type="common">Dinoflagellate</name>
    <dbReference type="NCBI Taxonomy" id="89957"/>
    <lineage>
        <taxon>Eukaryota</taxon>
        <taxon>Sar</taxon>
        <taxon>Alveolata</taxon>
        <taxon>Dinophyceae</taxon>
        <taxon>Suessiales</taxon>
        <taxon>Suessiaceae</taxon>
        <taxon>Polarella</taxon>
    </lineage>
</organism>
<reference evidence="3" key="1">
    <citation type="submission" date="2021-02" db="EMBL/GenBank/DDBJ databases">
        <authorList>
            <person name="Dougan E. K."/>
            <person name="Rhodes N."/>
            <person name="Thang M."/>
            <person name="Chan C."/>
        </authorList>
    </citation>
    <scope>NUCLEOTIDE SEQUENCE</scope>
</reference>
<evidence type="ECO:0000256" key="1">
    <source>
        <dbReference type="ARBA" id="ARBA00022737"/>
    </source>
</evidence>
<protein>
    <recommendedName>
        <fullName evidence="5">Pentatricopeptide repeat-containing protein, chloroplastic</fullName>
    </recommendedName>
</protein>
<keyword evidence="1" id="KW-0677">Repeat</keyword>
<name>A0A813IVA4_POLGL</name>
<dbReference type="PANTHER" id="PTHR47447">
    <property type="entry name" value="OS03G0856100 PROTEIN"/>
    <property type="match status" value="1"/>
</dbReference>
<evidence type="ECO:0000313" key="4">
    <source>
        <dbReference type="Proteomes" id="UP000626109"/>
    </source>
</evidence>
<dbReference type="PROSITE" id="PS51375">
    <property type="entry name" value="PPR"/>
    <property type="match status" value="1"/>
</dbReference>
<dbReference type="Pfam" id="PF13041">
    <property type="entry name" value="PPR_2"/>
    <property type="match status" value="1"/>
</dbReference>
<dbReference type="NCBIfam" id="TIGR00756">
    <property type="entry name" value="PPR"/>
    <property type="match status" value="1"/>
</dbReference>
<gene>
    <name evidence="3" type="ORF">PGLA2088_LOCUS12651</name>
</gene>
<dbReference type="Proteomes" id="UP000626109">
    <property type="component" value="Unassembled WGS sequence"/>
</dbReference>
<dbReference type="InterPro" id="IPR002885">
    <property type="entry name" value="PPR_rpt"/>
</dbReference>
<dbReference type="Gene3D" id="1.25.40.10">
    <property type="entry name" value="Tetratricopeptide repeat domain"/>
    <property type="match status" value="2"/>
</dbReference>
<evidence type="ECO:0008006" key="5">
    <source>
        <dbReference type="Google" id="ProtNLM"/>
    </source>
</evidence>
<dbReference type="EMBL" id="CAJNNW010014978">
    <property type="protein sequence ID" value="CAE8657166.1"/>
    <property type="molecule type" value="Genomic_DNA"/>
</dbReference>
<sequence length="244" mass="26229">MRPSSAHGPQGSWSSKRAGVELVPLQLPAAGKKLQRVRADNFRKPLVTEVSDVTLAKEASAALKDAKSCTAAIAATQRQLQWWAALQLIRLTANSGSLRLNVISANAAVRSCDSAGQWAWALQLIASFRHDGLDQDLFTWNTAMHACGRGREWAQALQLLRCAILEDEDRKKGAQRQNSLTISFNTLINACRSAARWEQALSLLGDMQQGSYQADAVSFNSAMSACAAACGAAGVVNAWASALF</sequence>
<evidence type="ECO:0000313" key="3">
    <source>
        <dbReference type="EMBL" id="CAE8657166.1"/>
    </source>
</evidence>